<evidence type="ECO:0000313" key="1">
    <source>
        <dbReference type="EMBL" id="KAF1684633.1"/>
    </source>
</evidence>
<sequence>MSNQNPGGRPAPLTPEVADRLLELLASDDQFRDLFARDPAAALIQAGHQANADDLATLKRQLKVRQLAPKEAIAAARDEIRASLTSALAMQPIQLDTGAAD</sequence>
<gene>
    <name evidence="1" type="ORF">CR938_13615</name>
</gene>
<reference evidence="1" key="1">
    <citation type="submission" date="2017-10" db="EMBL/GenBank/DDBJ databases">
        <title>Whole genome sequencing of members of genus Pseudoxanthomonas.</title>
        <authorList>
            <person name="Kumar S."/>
            <person name="Bansal K."/>
            <person name="Kaur A."/>
            <person name="Patil P."/>
            <person name="Sharma S."/>
            <person name="Patil P.B."/>
        </authorList>
    </citation>
    <scope>NUCLEOTIDE SEQUENCE</scope>
    <source>
        <strain evidence="1">DSM 22914</strain>
    </source>
</reference>
<dbReference type="NCBIfam" id="TIGR04509">
    <property type="entry name" value="mod_pep_NH_fam"/>
    <property type="match status" value="1"/>
</dbReference>
<proteinExistence type="predicted"/>
<accession>A0A921NTN1</accession>
<dbReference type="OrthoDB" id="6008593at2"/>
<dbReference type="Proteomes" id="UP000717981">
    <property type="component" value="Unassembled WGS sequence"/>
</dbReference>
<name>A0A921NTN1_9GAMM</name>
<dbReference type="InterPro" id="IPR030976">
    <property type="entry name" value="Mod_pep_NH_fam"/>
</dbReference>
<protein>
    <submittedName>
        <fullName evidence="1">Modified peptide</fullName>
    </submittedName>
</protein>
<comment type="caution">
    <text evidence="1">The sequence shown here is derived from an EMBL/GenBank/DDBJ whole genome shotgun (WGS) entry which is preliminary data.</text>
</comment>
<dbReference type="EMBL" id="PDWK01000106">
    <property type="protein sequence ID" value="KAF1684633.1"/>
    <property type="molecule type" value="Genomic_DNA"/>
</dbReference>
<dbReference type="RefSeq" id="WP_162125514.1">
    <property type="nucleotide sequence ID" value="NZ_PDWK01000106.1"/>
</dbReference>
<dbReference type="AlphaFoldDB" id="A0A921NTN1"/>
<keyword evidence="2" id="KW-1185">Reference proteome</keyword>
<evidence type="ECO:0000313" key="2">
    <source>
        <dbReference type="Proteomes" id="UP000717981"/>
    </source>
</evidence>
<organism evidence="1 2">
    <name type="scientific">Pseudoxanthomonas taiwanensis</name>
    <dbReference type="NCBI Taxonomy" id="176598"/>
    <lineage>
        <taxon>Bacteria</taxon>
        <taxon>Pseudomonadati</taxon>
        <taxon>Pseudomonadota</taxon>
        <taxon>Gammaproteobacteria</taxon>
        <taxon>Lysobacterales</taxon>
        <taxon>Lysobacteraceae</taxon>
        <taxon>Pseudoxanthomonas</taxon>
    </lineage>
</organism>